<dbReference type="PROSITE" id="PS51257">
    <property type="entry name" value="PROKAR_LIPOPROTEIN"/>
    <property type="match status" value="1"/>
</dbReference>
<accession>A0A7W9YNK0</accession>
<dbReference type="AlphaFoldDB" id="A0A7W9YNK0"/>
<dbReference type="InterPro" id="IPR058827">
    <property type="entry name" value="YbbD_head"/>
</dbReference>
<dbReference type="EMBL" id="JACHDS010000001">
    <property type="protein sequence ID" value="MBB6174371.1"/>
    <property type="molecule type" value="Genomic_DNA"/>
</dbReference>
<feature type="signal peptide" evidence="1">
    <location>
        <begin position="1"/>
        <end position="26"/>
    </location>
</feature>
<proteinExistence type="predicted"/>
<name>A0A7W9YNK0_9ACTN</name>
<keyword evidence="1" id="KW-0732">Signal</keyword>
<sequence>MRGPRREAALGVVAPLAAMALLASCAAEVRESHYDDLEHAREEGAVDQGWVPEWVPEEARDIRAKRDLDTNAQLLTFTVESRSLPDACEDMEVDPEGPRLTADWFPKRPASLTQRCGDFNAVLSDGLIYAWTNGGAA</sequence>
<dbReference type="Pfam" id="PF26610">
    <property type="entry name" value="YbbD_head"/>
    <property type="match status" value="1"/>
</dbReference>
<evidence type="ECO:0000256" key="1">
    <source>
        <dbReference type="SAM" id="SignalP"/>
    </source>
</evidence>
<comment type="caution">
    <text evidence="3">The sequence shown here is derived from an EMBL/GenBank/DDBJ whole genome shotgun (WGS) entry which is preliminary data.</text>
</comment>
<keyword evidence="4" id="KW-1185">Reference proteome</keyword>
<organism evidence="3 4">
    <name type="scientific">Nocardiopsis mwathae</name>
    <dbReference type="NCBI Taxonomy" id="1472723"/>
    <lineage>
        <taxon>Bacteria</taxon>
        <taxon>Bacillati</taxon>
        <taxon>Actinomycetota</taxon>
        <taxon>Actinomycetes</taxon>
        <taxon>Streptosporangiales</taxon>
        <taxon>Nocardiopsidaceae</taxon>
        <taxon>Nocardiopsis</taxon>
    </lineage>
</organism>
<evidence type="ECO:0000259" key="2">
    <source>
        <dbReference type="Pfam" id="PF26610"/>
    </source>
</evidence>
<reference evidence="3 4" key="1">
    <citation type="submission" date="2020-08" db="EMBL/GenBank/DDBJ databases">
        <title>Sequencing the genomes of 1000 actinobacteria strains.</title>
        <authorList>
            <person name="Klenk H.-P."/>
        </authorList>
    </citation>
    <scope>NUCLEOTIDE SEQUENCE [LARGE SCALE GENOMIC DNA]</scope>
    <source>
        <strain evidence="3 4">DSM 46659</strain>
    </source>
</reference>
<evidence type="ECO:0000313" key="4">
    <source>
        <dbReference type="Proteomes" id="UP000546642"/>
    </source>
</evidence>
<dbReference type="Proteomes" id="UP000546642">
    <property type="component" value="Unassembled WGS sequence"/>
</dbReference>
<protein>
    <recommendedName>
        <fullName evidence="2">YbbD head domain-containing protein</fullName>
    </recommendedName>
</protein>
<evidence type="ECO:0000313" key="3">
    <source>
        <dbReference type="EMBL" id="MBB6174371.1"/>
    </source>
</evidence>
<gene>
    <name evidence="3" type="ORF">HNR23_004431</name>
</gene>
<feature type="chain" id="PRO_5030765146" description="YbbD head domain-containing protein" evidence="1">
    <location>
        <begin position="27"/>
        <end position="137"/>
    </location>
</feature>
<feature type="domain" description="YbbD head" evidence="2">
    <location>
        <begin position="29"/>
        <end position="78"/>
    </location>
</feature>
<dbReference type="RefSeq" id="WP_184078355.1">
    <property type="nucleotide sequence ID" value="NZ_JACHDS010000001.1"/>
</dbReference>